<accession>A0ABD5UEL3</accession>
<organism evidence="2 3">
    <name type="scientific">Halorubrum trueperi</name>
    <dbReference type="NCBI Taxonomy" id="2004704"/>
    <lineage>
        <taxon>Archaea</taxon>
        <taxon>Methanobacteriati</taxon>
        <taxon>Methanobacteriota</taxon>
        <taxon>Stenosarchaea group</taxon>
        <taxon>Halobacteria</taxon>
        <taxon>Halobacteriales</taxon>
        <taxon>Haloferacaceae</taxon>
        <taxon>Halorubrum</taxon>
    </lineage>
</organism>
<evidence type="ECO:0000313" key="3">
    <source>
        <dbReference type="Proteomes" id="UP001596333"/>
    </source>
</evidence>
<dbReference type="AlphaFoldDB" id="A0ABD5UEL3"/>
<sequence>MSEASDAIVRLVAESPGLDEDKIADLTNDELEVDGDPARELLDDG</sequence>
<evidence type="ECO:0000256" key="1">
    <source>
        <dbReference type="SAM" id="MobiDB-lite"/>
    </source>
</evidence>
<comment type="caution">
    <text evidence="2">The sequence shown here is derived from an EMBL/GenBank/DDBJ whole genome shotgun (WGS) entry which is preliminary data.</text>
</comment>
<name>A0ABD5UEL3_9EURY</name>
<dbReference type="RefSeq" id="WP_379764444.1">
    <property type="nucleotide sequence ID" value="NZ_JBHSXI010000001.1"/>
</dbReference>
<gene>
    <name evidence="2" type="ORF">ACFQEY_02430</name>
</gene>
<feature type="region of interest" description="Disordered" evidence="1">
    <location>
        <begin position="21"/>
        <end position="45"/>
    </location>
</feature>
<keyword evidence="3" id="KW-1185">Reference proteome</keyword>
<feature type="compositionally biased region" description="Basic and acidic residues" evidence="1">
    <location>
        <begin position="36"/>
        <end position="45"/>
    </location>
</feature>
<proteinExistence type="predicted"/>
<reference evidence="2 3" key="1">
    <citation type="journal article" date="2019" name="Int. J. Syst. Evol. Microbiol.">
        <title>The Global Catalogue of Microorganisms (GCM) 10K type strain sequencing project: providing services to taxonomists for standard genome sequencing and annotation.</title>
        <authorList>
            <consortium name="The Broad Institute Genomics Platform"/>
            <consortium name="The Broad Institute Genome Sequencing Center for Infectious Disease"/>
            <person name="Wu L."/>
            <person name="Ma J."/>
        </authorList>
    </citation>
    <scope>NUCLEOTIDE SEQUENCE [LARGE SCALE GENOMIC DNA]</scope>
    <source>
        <strain evidence="2 3">Y73</strain>
    </source>
</reference>
<protein>
    <submittedName>
        <fullName evidence="2">Uncharacterized protein</fullName>
    </submittedName>
</protein>
<dbReference type="Proteomes" id="UP001596333">
    <property type="component" value="Unassembled WGS sequence"/>
</dbReference>
<dbReference type="EMBL" id="JBHSXI010000001">
    <property type="protein sequence ID" value="MFC6887915.1"/>
    <property type="molecule type" value="Genomic_DNA"/>
</dbReference>
<evidence type="ECO:0000313" key="2">
    <source>
        <dbReference type="EMBL" id="MFC6887915.1"/>
    </source>
</evidence>